<dbReference type="Gene3D" id="3.30.310.50">
    <property type="entry name" value="Alpha-D-phosphohexomutase, C-terminal domain"/>
    <property type="match status" value="1"/>
</dbReference>
<dbReference type="SUPFAM" id="SSF53738">
    <property type="entry name" value="Phosphoglucomutase, first 3 domains"/>
    <property type="match status" value="3"/>
</dbReference>
<evidence type="ECO:0000256" key="2">
    <source>
        <dbReference type="ARBA" id="ARBA00010231"/>
    </source>
</evidence>
<evidence type="ECO:0000256" key="4">
    <source>
        <dbReference type="ARBA" id="ARBA00022723"/>
    </source>
</evidence>
<dbReference type="InterPro" id="IPR005845">
    <property type="entry name" value="A-D-PHexomutase_a/b/a-II"/>
</dbReference>
<evidence type="ECO:0000259" key="11">
    <source>
        <dbReference type="Pfam" id="PF02880"/>
    </source>
</evidence>
<proteinExistence type="inferred from homology"/>
<dbReference type="GO" id="GO:0008973">
    <property type="term" value="F:phosphopentomutase activity"/>
    <property type="evidence" value="ECO:0007669"/>
    <property type="project" value="TreeGrafter"/>
</dbReference>
<feature type="domain" description="Alpha-D-phosphohexomutase alpha/beta/alpha" evidence="10">
    <location>
        <begin position="208"/>
        <end position="317"/>
    </location>
</feature>
<keyword evidence="4 7" id="KW-0479">Metal-binding</keyword>
<sequence length="565" mass="62779">MDEKIRQRAEVWTRPPYDEATREAVLKMMKENPEECADAFYRDLEFGTGGLRGVLGVGTNRMNQYVVALATQGFANYLQKQCRAEGLEKQVAVSYDCRNGSSQFALTTAKVFAANGFKVYLFTAMRPTPVLSFAVRYYHCCGGVMVTASHNPKEYNGYKAYGSDGGQLVSPHDKNVMAEVAAITSLAQVRMQGGEDLIRYIDEELDNAYLEKVVALSLDREAVDSKKDMKIVYTPLHGTGMTMVPRALRRWGFDNVVCVPEQMVPDGNFSTVASPNPEERAAMLPAIELAKREKAQLVIATDPDADRVGVAIPDENGEFILLNGNQTGSVLISYLLRKWKEKGRITGKEYIVKTIVTTELLKKMAEKTGVECYDVLTGFKYIAEIIKRFEGQKTFIGGGEESYGYLAGDFVRDKDAVIACCLIAEMAAEAACRHESFIDILCSLYKEYGFYKEALVSVSKKGMEGAAEIKAMMERFRQNPPAELGGEKVVEVRDYRKGFAGLPSSDVLQFFTEKGSKVTVRPSGTEPKIKFYFGLCLPWDAGRSYADQDKAGMDRIEAFKKDLGL</sequence>
<dbReference type="Proteomes" id="UP000823612">
    <property type="component" value="Unassembled WGS sequence"/>
</dbReference>
<dbReference type="InterPro" id="IPR016066">
    <property type="entry name" value="A-D-PHexomutase_CS"/>
</dbReference>
<comment type="similarity">
    <text evidence="2 7">Belongs to the phosphohexose mutase family.</text>
</comment>
<dbReference type="InterPro" id="IPR005846">
    <property type="entry name" value="A-D-PHexomutase_a/b/a-III"/>
</dbReference>
<reference evidence="12" key="1">
    <citation type="submission" date="2020-10" db="EMBL/GenBank/DDBJ databases">
        <authorList>
            <person name="Gilroy R."/>
        </authorList>
    </citation>
    <scope>NUCLEOTIDE SEQUENCE</scope>
    <source>
        <strain evidence="12">2889</strain>
    </source>
</reference>
<dbReference type="AlphaFoldDB" id="A0A9D9DTR2"/>
<evidence type="ECO:0000313" key="13">
    <source>
        <dbReference type="Proteomes" id="UP000823612"/>
    </source>
</evidence>
<reference evidence="12" key="2">
    <citation type="journal article" date="2021" name="PeerJ">
        <title>Extensive microbial diversity within the chicken gut microbiome revealed by metagenomics and culture.</title>
        <authorList>
            <person name="Gilroy R."/>
            <person name="Ravi A."/>
            <person name="Getino M."/>
            <person name="Pursley I."/>
            <person name="Horton D.L."/>
            <person name="Alikhan N.F."/>
            <person name="Baker D."/>
            <person name="Gharbi K."/>
            <person name="Hall N."/>
            <person name="Watson M."/>
            <person name="Adriaenssens E.M."/>
            <person name="Foster-Nyarko E."/>
            <person name="Jarju S."/>
            <person name="Secka A."/>
            <person name="Antonio M."/>
            <person name="Oren A."/>
            <person name="Chaudhuri R.R."/>
            <person name="La Ragione R."/>
            <person name="Hildebrand F."/>
            <person name="Pallen M.J."/>
        </authorList>
    </citation>
    <scope>NUCLEOTIDE SEQUENCE</scope>
    <source>
        <strain evidence="12">2889</strain>
    </source>
</reference>
<evidence type="ECO:0000256" key="5">
    <source>
        <dbReference type="ARBA" id="ARBA00022842"/>
    </source>
</evidence>
<dbReference type="InterPro" id="IPR005843">
    <property type="entry name" value="A-D-PHexomutase_C"/>
</dbReference>
<evidence type="ECO:0000259" key="9">
    <source>
        <dbReference type="Pfam" id="PF02878"/>
    </source>
</evidence>
<dbReference type="GO" id="GO:0000287">
    <property type="term" value="F:magnesium ion binding"/>
    <property type="evidence" value="ECO:0007669"/>
    <property type="project" value="InterPro"/>
</dbReference>
<dbReference type="PANTHER" id="PTHR45745:SF1">
    <property type="entry name" value="PHOSPHOGLUCOMUTASE 2B-RELATED"/>
    <property type="match status" value="1"/>
</dbReference>
<name>A0A9D9DTR2_9BACT</name>
<dbReference type="Pfam" id="PF00408">
    <property type="entry name" value="PGM_PMM_IV"/>
    <property type="match status" value="1"/>
</dbReference>
<dbReference type="EMBL" id="JADIMZ010000089">
    <property type="protein sequence ID" value="MBO8432810.1"/>
    <property type="molecule type" value="Genomic_DNA"/>
</dbReference>
<dbReference type="PROSITE" id="PS00710">
    <property type="entry name" value="PGM_PMM"/>
    <property type="match status" value="1"/>
</dbReference>
<keyword evidence="6" id="KW-0413">Isomerase</keyword>
<keyword evidence="3" id="KW-0597">Phosphoprotein</keyword>
<dbReference type="InterPro" id="IPR016055">
    <property type="entry name" value="A-D-PHexomutase_a/b/a-I/II/III"/>
</dbReference>
<evidence type="ECO:0000256" key="6">
    <source>
        <dbReference type="ARBA" id="ARBA00023235"/>
    </source>
</evidence>
<organism evidence="12 13">
    <name type="scientific">Candidatus Pullibacteroides excrementavium</name>
    <dbReference type="NCBI Taxonomy" id="2840905"/>
    <lineage>
        <taxon>Bacteria</taxon>
        <taxon>Pseudomonadati</taxon>
        <taxon>Bacteroidota</taxon>
        <taxon>Bacteroidia</taxon>
        <taxon>Bacteroidales</taxon>
        <taxon>Candidatus Pullibacteroides</taxon>
    </lineage>
</organism>
<evidence type="ECO:0000256" key="1">
    <source>
        <dbReference type="ARBA" id="ARBA00001946"/>
    </source>
</evidence>
<evidence type="ECO:0000259" key="10">
    <source>
        <dbReference type="Pfam" id="PF02879"/>
    </source>
</evidence>
<evidence type="ECO:0000259" key="8">
    <source>
        <dbReference type="Pfam" id="PF00408"/>
    </source>
</evidence>
<gene>
    <name evidence="12" type="ORF">IAB08_05905</name>
</gene>
<dbReference type="SUPFAM" id="SSF55957">
    <property type="entry name" value="Phosphoglucomutase, C-terminal domain"/>
    <property type="match status" value="1"/>
</dbReference>
<evidence type="ECO:0000313" key="12">
    <source>
        <dbReference type="EMBL" id="MBO8432810.1"/>
    </source>
</evidence>
<dbReference type="GO" id="GO:0006166">
    <property type="term" value="P:purine ribonucleoside salvage"/>
    <property type="evidence" value="ECO:0007669"/>
    <property type="project" value="TreeGrafter"/>
</dbReference>
<dbReference type="PRINTS" id="PR00509">
    <property type="entry name" value="PGMPMM"/>
</dbReference>
<keyword evidence="5 7" id="KW-0460">Magnesium</keyword>
<dbReference type="Pfam" id="PF02879">
    <property type="entry name" value="PGM_PMM_II"/>
    <property type="match status" value="1"/>
</dbReference>
<evidence type="ECO:0000256" key="3">
    <source>
        <dbReference type="ARBA" id="ARBA00022553"/>
    </source>
</evidence>
<accession>A0A9D9DTR2</accession>
<dbReference type="Pfam" id="PF02878">
    <property type="entry name" value="PGM_PMM_I"/>
    <property type="match status" value="1"/>
</dbReference>
<dbReference type="InterPro" id="IPR005844">
    <property type="entry name" value="A-D-PHexomutase_a/b/a-I"/>
</dbReference>
<dbReference type="CDD" id="cd05799">
    <property type="entry name" value="PGM2"/>
    <property type="match status" value="1"/>
</dbReference>
<feature type="domain" description="Alpha-D-phosphohexomutase alpha/beta/alpha" evidence="11">
    <location>
        <begin position="323"/>
        <end position="431"/>
    </location>
</feature>
<protein>
    <submittedName>
        <fullName evidence="12">Phospho-sugar mutase</fullName>
    </submittedName>
</protein>
<comment type="caution">
    <text evidence="12">The sequence shown here is derived from an EMBL/GenBank/DDBJ whole genome shotgun (WGS) entry which is preliminary data.</text>
</comment>
<feature type="domain" description="Alpha-D-phosphohexomutase alpha/beta/alpha" evidence="9">
    <location>
        <begin position="45"/>
        <end position="184"/>
    </location>
</feature>
<dbReference type="InterPro" id="IPR005841">
    <property type="entry name" value="Alpha-D-phosphohexomutase_SF"/>
</dbReference>
<dbReference type="GO" id="GO:0005975">
    <property type="term" value="P:carbohydrate metabolic process"/>
    <property type="evidence" value="ECO:0007669"/>
    <property type="project" value="InterPro"/>
</dbReference>
<dbReference type="Gene3D" id="3.40.120.10">
    <property type="entry name" value="Alpha-D-Glucose-1,6-Bisphosphate, subunit A, domain 3"/>
    <property type="match status" value="3"/>
</dbReference>
<evidence type="ECO:0000256" key="7">
    <source>
        <dbReference type="RuleBase" id="RU004326"/>
    </source>
</evidence>
<dbReference type="PANTHER" id="PTHR45745">
    <property type="entry name" value="PHOSPHOMANNOMUTASE 45A"/>
    <property type="match status" value="1"/>
</dbReference>
<feature type="domain" description="Alpha-D-phosphohexomutase C-terminal" evidence="8">
    <location>
        <begin position="488"/>
        <end position="534"/>
    </location>
</feature>
<dbReference type="InterPro" id="IPR036900">
    <property type="entry name" value="A-D-PHexomutase_C_sf"/>
</dbReference>
<comment type="cofactor">
    <cofactor evidence="1">
        <name>Mg(2+)</name>
        <dbReference type="ChEBI" id="CHEBI:18420"/>
    </cofactor>
</comment>
<dbReference type="Pfam" id="PF02880">
    <property type="entry name" value="PGM_PMM_III"/>
    <property type="match status" value="1"/>
</dbReference>